<dbReference type="AlphaFoldDB" id="A0A024H8B2"/>
<dbReference type="SUPFAM" id="SSF54637">
    <property type="entry name" value="Thioesterase/thiol ester dehydrase-isomerase"/>
    <property type="match status" value="1"/>
</dbReference>
<dbReference type="InterPro" id="IPR002539">
    <property type="entry name" value="MaoC-like_dom"/>
</dbReference>
<evidence type="ECO:0000259" key="2">
    <source>
        <dbReference type="Pfam" id="PF01575"/>
    </source>
</evidence>
<dbReference type="RefSeq" id="WP_050056891.1">
    <property type="nucleotide sequence ID" value="NZ_CAQI01000053.1"/>
</dbReference>
<reference evidence="4" key="1">
    <citation type="journal article" date="2014" name="Genome Announc.">
        <title>Genome Sequence of Arthrobacter siccitolerans 4J27, a Xeroprotectant-Producing Desiccation-Tolerant Microorganism.</title>
        <authorList>
            <person name="Manzanera M."/>
            <person name="Santa-Cruz-Calvo L."/>
            <person name="Vilchez J.I."/>
            <person name="Garcia-Fontana C."/>
            <person name="Silva-Castro G.A."/>
            <person name="Calvo C."/>
            <person name="Gonzalez-Lopez J."/>
        </authorList>
    </citation>
    <scope>NUCLEOTIDE SEQUENCE [LARGE SCALE GENOMIC DNA]</scope>
    <source>
        <strain evidence="4">4J27</strain>
    </source>
</reference>
<dbReference type="GO" id="GO:0004300">
    <property type="term" value="F:enoyl-CoA hydratase activity"/>
    <property type="evidence" value="ECO:0007669"/>
    <property type="project" value="UniProtKB-EC"/>
</dbReference>
<dbReference type="CDD" id="cd03450">
    <property type="entry name" value="NodN"/>
    <property type="match status" value="1"/>
</dbReference>
<evidence type="ECO:0000256" key="1">
    <source>
        <dbReference type="ARBA" id="ARBA00005254"/>
    </source>
</evidence>
<protein>
    <submittedName>
        <fullName evidence="3">Putative enoyl-CoA hydratase 1</fullName>
        <ecNumber evidence="3">4.2.1.17</ecNumber>
    </submittedName>
</protein>
<dbReference type="InterPro" id="IPR039375">
    <property type="entry name" value="NodN-like"/>
</dbReference>
<dbReference type="EC" id="4.2.1.17" evidence="3"/>
<keyword evidence="3" id="KW-0456">Lyase</keyword>
<comment type="similarity">
    <text evidence="1">Belongs to the enoyl-CoA hydratase/isomerase family.</text>
</comment>
<keyword evidence="4" id="KW-1185">Reference proteome</keyword>
<dbReference type="Pfam" id="PF01575">
    <property type="entry name" value="MaoC_dehydratas"/>
    <property type="match status" value="1"/>
</dbReference>
<dbReference type="STRING" id="861266.ARTSIC4J27_4114"/>
<comment type="caution">
    <text evidence="3">The sequence shown here is derived from an EMBL/GenBank/DDBJ whole genome shotgun (WGS) entry which is preliminary data.</text>
</comment>
<name>A0A024H8B2_9MICC</name>
<evidence type="ECO:0000313" key="3">
    <source>
        <dbReference type="EMBL" id="CCQ48117.1"/>
    </source>
</evidence>
<dbReference type="Gene3D" id="3.10.129.10">
    <property type="entry name" value="Hotdog Thioesterase"/>
    <property type="match status" value="1"/>
</dbReference>
<gene>
    <name evidence="3" type="ORF">ARTSIC4J27_4114</name>
</gene>
<dbReference type="PANTHER" id="PTHR42993:SF1">
    <property type="entry name" value="MAOC-LIKE DEHYDRATASE DOMAIN-CONTAINING PROTEIN"/>
    <property type="match status" value="1"/>
</dbReference>
<feature type="domain" description="MaoC-like" evidence="2">
    <location>
        <begin position="18"/>
        <end position="134"/>
    </location>
</feature>
<proteinExistence type="inferred from homology"/>
<organism evidence="3 4">
    <name type="scientific">Pseudarthrobacter siccitolerans</name>
    <dbReference type="NCBI Taxonomy" id="861266"/>
    <lineage>
        <taxon>Bacteria</taxon>
        <taxon>Bacillati</taxon>
        <taxon>Actinomycetota</taxon>
        <taxon>Actinomycetes</taxon>
        <taxon>Micrococcales</taxon>
        <taxon>Micrococcaceae</taxon>
        <taxon>Pseudarthrobacter</taxon>
    </lineage>
</organism>
<dbReference type="PANTHER" id="PTHR42993">
    <property type="entry name" value="MAOC-LIKE DEHYDRATASE DOMAIN-CONTAINING PROTEIN"/>
    <property type="match status" value="1"/>
</dbReference>
<dbReference type="InterPro" id="IPR029069">
    <property type="entry name" value="HotDog_dom_sf"/>
</dbReference>
<accession>A0A024H8B2</accession>
<evidence type="ECO:0000313" key="4">
    <source>
        <dbReference type="Proteomes" id="UP000035722"/>
    </source>
</evidence>
<dbReference type="OrthoDB" id="9801735at2"/>
<dbReference type="EMBL" id="CAQI01000053">
    <property type="protein sequence ID" value="CCQ48117.1"/>
    <property type="molecule type" value="Genomic_DNA"/>
</dbReference>
<sequence length="155" mass="17001">MTVVGRRSFASIDWISRAVGEHLGFSPWTTITQQRINDFAEATGDHQWIHVDPDRAAASPFGSTIAHGYLTLSLVSTFIEQVVDFGESTTRINYGAERTRFPAPVPVGSRLRGGVEITALDPTTQGHRLQVRVTVEIEGQDKPACVTDMVILLLP</sequence>
<dbReference type="Proteomes" id="UP000035722">
    <property type="component" value="Unassembled WGS sequence"/>
</dbReference>